<accession>A0A261U5W7</accession>
<protein>
    <submittedName>
        <fullName evidence="1">3-deoxy-D-arabino-heptulosonate 7-phosphate synthase</fullName>
    </submittedName>
</protein>
<name>A0A261U5W7_9BORD</name>
<evidence type="ECO:0000313" key="2">
    <source>
        <dbReference type="Proteomes" id="UP000216885"/>
    </source>
</evidence>
<keyword evidence="2" id="KW-1185">Reference proteome</keyword>
<dbReference type="Proteomes" id="UP000216885">
    <property type="component" value="Unassembled WGS sequence"/>
</dbReference>
<reference evidence="1 2" key="1">
    <citation type="submission" date="2017-05" db="EMBL/GenBank/DDBJ databases">
        <title>Complete and WGS of Bordetella genogroups.</title>
        <authorList>
            <person name="Spilker T."/>
            <person name="LiPuma J."/>
        </authorList>
    </citation>
    <scope>NUCLEOTIDE SEQUENCE [LARGE SCALE GENOMIC DNA]</scope>
    <source>
        <strain evidence="1 2">AU9919</strain>
    </source>
</reference>
<proteinExistence type="predicted"/>
<comment type="caution">
    <text evidence="1">The sequence shown here is derived from an EMBL/GenBank/DDBJ whole genome shotgun (WGS) entry which is preliminary data.</text>
</comment>
<evidence type="ECO:0000313" key="1">
    <source>
        <dbReference type="EMBL" id="OZI56951.1"/>
    </source>
</evidence>
<dbReference type="AlphaFoldDB" id="A0A261U5W7"/>
<sequence length="463" mass="49904">MQPSPLLQDILRTVRRRYRLPAMPTAASSSASESPSTALAIVLEQVRVLLEAGDTPDDALKCRFFDALDRLIREAMQPTRGDTAFQAMVLRHQTTAVREYASLAAHASQDRREIHAAVNTIAHPAKLQRMPPGTLHAALTQLQAFAAAEDWNALSACAEQVLPLAQAESESAITRGTDRLFGSPALGRLQRLSVLLSDQQVQRYRSLWDQQGPRAGSAVAMEQGAASQQRGAAVEARAAQALEVLAQRLNAQAQDKTAYRVVTSMRASPSLPGNADYAKSEWDAVLLQQTPSDGDTSAFDVCLLIEAKASVDAATTDLPRLLRGLRLLASAQGDATYAFDTHQGRVRLRGSSLKRFAADDTPVSGSVLYCCDAEAEAYPKLLSTATRMQLLSAPGSVAYASSLADAASGDRQSLASVWEQLLTSARWDTVRRQYPLLRQVRDLMVHVDDLSMAVNGQSGPGAA</sequence>
<gene>
    <name evidence="1" type="ORF">CAL20_12565</name>
</gene>
<dbReference type="EMBL" id="NEVQ01000013">
    <property type="protein sequence ID" value="OZI56951.1"/>
    <property type="molecule type" value="Genomic_DNA"/>
</dbReference>
<organism evidence="1 2">
    <name type="scientific">Bordetella genomosp. 4</name>
    <dbReference type="NCBI Taxonomy" id="463044"/>
    <lineage>
        <taxon>Bacteria</taxon>
        <taxon>Pseudomonadati</taxon>
        <taxon>Pseudomonadota</taxon>
        <taxon>Betaproteobacteria</taxon>
        <taxon>Burkholderiales</taxon>
        <taxon>Alcaligenaceae</taxon>
        <taxon>Bordetella</taxon>
    </lineage>
</organism>